<dbReference type="Pfam" id="PF01148">
    <property type="entry name" value="CTP_transf_1"/>
    <property type="match status" value="1"/>
</dbReference>
<gene>
    <name evidence="25" type="ORF">NV36_05525</name>
</gene>
<evidence type="ECO:0000256" key="16">
    <source>
        <dbReference type="ARBA" id="ARBA00023209"/>
    </source>
</evidence>
<keyword evidence="11 24" id="KW-0812">Transmembrane</keyword>
<evidence type="ECO:0000256" key="7">
    <source>
        <dbReference type="ARBA" id="ARBA00019373"/>
    </source>
</evidence>
<name>A0A0A2GT14_9FLAO</name>
<evidence type="ECO:0000256" key="3">
    <source>
        <dbReference type="ARBA" id="ARBA00005119"/>
    </source>
</evidence>
<evidence type="ECO:0000256" key="23">
    <source>
        <dbReference type="ARBA" id="ARBA00033406"/>
    </source>
</evidence>
<feature type="transmembrane region" description="Helical" evidence="24">
    <location>
        <begin position="107"/>
        <end position="128"/>
    </location>
</feature>
<keyword evidence="14" id="KW-0443">Lipid metabolism</keyword>
<dbReference type="GO" id="GO:0016024">
    <property type="term" value="P:CDP-diacylglycerol biosynthetic process"/>
    <property type="evidence" value="ECO:0007669"/>
    <property type="project" value="TreeGrafter"/>
</dbReference>
<evidence type="ECO:0000256" key="15">
    <source>
        <dbReference type="ARBA" id="ARBA00023136"/>
    </source>
</evidence>
<evidence type="ECO:0000256" key="22">
    <source>
        <dbReference type="ARBA" id="ARBA00032743"/>
    </source>
</evidence>
<feature type="transmembrane region" description="Helical" evidence="24">
    <location>
        <begin position="246"/>
        <end position="266"/>
    </location>
</feature>
<dbReference type="GO" id="GO:0005886">
    <property type="term" value="C:plasma membrane"/>
    <property type="evidence" value="ECO:0007669"/>
    <property type="project" value="UniProtKB-SubCell"/>
</dbReference>
<protein>
    <recommendedName>
        <fullName evidence="7">Phosphatidate cytidylyltransferase</fullName>
        <ecNumber evidence="6">2.7.7.41</ecNumber>
    </recommendedName>
    <alternativeName>
        <fullName evidence="20">CDP-DAG synthase</fullName>
    </alternativeName>
    <alternativeName>
        <fullName evidence="22">CDP-DG synthase</fullName>
    </alternativeName>
    <alternativeName>
        <fullName evidence="18">CDP-diacylglycerol synthase</fullName>
    </alternativeName>
    <alternativeName>
        <fullName evidence="21">CDP-diglyceride pyrophosphorylase</fullName>
    </alternativeName>
    <alternativeName>
        <fullName evidence="23">CDP-diglyceride synthase</fullName>
    </alternativeName>
    <alternativeName>
        <fullName evidence="19">CTP:phosphatidate cytidylyltransferase</fullName>
    </alternativeName>
</protein>
<evidence type="ECO:0000256" key="9">
    <source>
        <dbReference type="ARBA" id="ARBA00022516"/>
    </source>
</evidence>
<dbReference type="KEGG" id="ddo:I597_2878"/>
<evidence type="ECO:0000256" key="24">
    <source>
        <dbReference type="SAM" id="Phobius"/>
    </source>
</evidence>
<comment type="pathway">
    <text evidence="3">Phospholipid metabolism; CDP-diacylglycerol biosynthesis; CDP-diacylglycerol from sn-glycerol 3-phosphate: step 3/3.</text>
</comment>
<evidence type="ECO:0000256" key="12">
    <source>
        <dbReference type="ARBA" id="ARBA00022695"/>
    </source>
</evidence>
<keyword evidence="15 24" id="KW-0472">Membrane</keyword>
<evidence type="ECO:0000256" key="5">
    <source>
        <dbReference type="ARBA" id="ARBA00010185"/>
    </source>
</evidence>
<accession>A0A0A2GT14</accession>
<evidence type="ECO:0000313" key="26">
    <source>
        <dbReference type="Proteomes" id="UP000030140"/>
    </source>
</evidence>
<feature type="transmembrane region" description="Helical" evidence="24">
    <location>
        <begin position="199"/>
        <end position="219"/>
    </location>
</feature>
<evidence type="ECO:0000256" key="10">
    <source>
        <dbReference type="ARBA" id="ARBA00022679"/>
    </source>
</evidence>
<dbReference type="GO" id="GO:0004605">
    <property type="term" value="F:phosphatidate cytidylyltransferase activity"/>
    <property type="evidence" value="ECO:0007669"/>
    <property type="project" value="UniProtKB-EC"/>
</dbReference>
<keyword evidence="16" id="KW-0594">Phospholipid biosynthesis</keyword>
<evidence type="ECO:0000256" key="11">
    <source>
        <dbReference type="ARBA" id="ARBA00022692"/>
    </source>
</evidence>
<dbReference type="OrthoDB" id="9799199at2"/>
<evidence type="ECO:0000256" key="21">
    <source>
        <dbReference type="ARBA" id="ARBA00032396"/>
    </source>
</evidence>
<feature type="transmembrane region" description="Helical" evidence="24">
    <location>
        <begin position="12"/>
        <end position="41"/>
    </location>
</feature>
<comment type="pathway">
    <text evidence="4">Lipid metabolism.</text>
</comment>
<proteinExistence type="inferred from homology"/>
<keyword evidence="12 25" id="KW-0548">Nucleotidyltransferase</keyword>
<organism evidence="25 26">
    <name type="scientific">Dokdonia donghaensis DSW-1</name>
    <dbReference type="NCBI Taxonomy" id="1300343"/>
    <lineage>
        <taxon>Bacteria</taxon>
        <taxon>Pseudomonadati</taxon>
        <taxon>Bacteroidota</taxon>
        <taxon>Flavobacteriia</taxon>
        <taxon>Flavobacteriales</taxon>
        <taxon>Flavobacteriaceae</taxon>
        <taxon>Dokdonia</taxon>
    </lineage>
</organism>
<keyword evidence="9" id="KW-0444">Lipid biosynthesis</keyword>
<evidence type="ECO:0000256" key="4">
    <source>
        <dbReference type="ARBA" id="ARBA00005189"/>
    </source>
</evidence>
<keyword evidence="17" id="KW-1208">Phospholipid metabolism</keyword>
<evidence type="ECO:0000256" key="14">
    <source>
        <dbReference type="ARBA" id="ARBA00023098"/>
    </source>
</evidence>
<dbReference type="PATRIC" id="fig|1300343.5.peg.2927"/>
<keyword evidence="8" id="KW-1003">Cell membrane</keyword>
<evidence type="ECO:0000256" key="19">
    <source>
        <dbReference type="ARBA" id="ARBA00031825"/>
    </source>
</evidence>
<keyword evidence="13 24" id="KW-1133">Transmembrane helix</keyword>
<feature type="transmembrane region" description="Helical" evidence="24">
    <location>
        <begin position="53"/>
        <end position="71"/>
    </location>
</feature>
<comment type="subcellular location">
    <subcellularLocation>
        <location evidence="2">Cell membrane</location>
        <topology evidence="2">Multi-pass membrane protein</topology>
    </subcellularLocation>
</comment>
<comment type="catalytic activity">
    <reaction evidence="1">
        <text>a 1,2-diacyl-sn-glycero-3-phosphate + CTP + H(+) = a CDP-1,2-diacyl-sn-glycerol + diphosphate</text>
        <dbReference type="Rhea" id="RHEA:16229"/>
        <dbReference type="ChEBI" id="CHEBI:15378"/>
        <dbReference type="ChEBI" id="CHEBI:33019"/>
        <dbReference type="ChEBI" id="CHEBI:37563"/>
        <dbReference type="ChEBI" id="CHEBI:58332"/>
        <dbReference type="ChEBI" id="CHEBI:58608"/>
        <dbReference type="EC" id="2.7.7.41"/>
    </reaction>
</comment>
<evidence type="ECO:0000256" key="18">
    <source>
        <dbReference type="ARBA" id="ARBA00029893"/>
    </source>
</evidence>
<evidence type="ECO:0000256" key="8">
    <source>
        <dbReference type="ARBA" id="ARBA00022475"/>
    </source>
</evidence>
<comment type="caution">
    <text evidence="25">The sequence shown here is derived from an EMBL/GenBank/DDBJ whole genome shotgun (WGS) entry which is preliminary data.</text>
</comment>
<keyword evidence="26" id="KW-1185">Reference proteome</keyword>
<evidence type="ECO:0000313" key="25">
    <source>
        <dbReference type="EMBL" id="KGO06352.1"/>
    </source>
</evidence>
<sequence length="267" mass="30127">MREVLIRALSGLLYVTLLLLAIFSLETTYLLVFLGLGVVVLYEFLKLVGIKSFLPYIFLFTCVAVFCYFKLDRLATLIFLALTITVNLYLIKNLIRPSERYITVSQKYAYTIFYIVGGVVFTVLLPSYRGEYTSLLVASVFALIWINDTFAFIVGKSMGKHKLLERISPKKTIEGFIGGLVFCCLASILFYYFTDLLSLKLWITIALVTSVFGTLGDLIQSQLKRQAGVKDSGRIMPGHGGLYDRLDSIIFAAPFLYLFLIVLDYVP</sequence>
<keyword evidence="10 25" id="KW-0808">Transferase</keyword>
<comment type="similarity">
    <text evidence="5">Belongs to the CDS family.</text>
</comment>
<dbReference type="EMBL" id="JSAQ01000001">
    <property type="protein sequence ID" value="KGO06352.1"/>
    <property type="molecule type" value="Genomic_DNA"/>
</dbReference>
<dbReference type="PANTHER" id="PTHR46382:SF1">
    <property type="entry name" value="PHOSPHATIDATE CYTIDYLYLTRANSFERASE"/>
    <property type="match status" value="1"/>
</dbReference>
<reference evidence="25 26" key="1">
    <citation type="submission" date="2014-10" db="EMBL/GenBank/DDBJ databases">
        <title>Draft genome sequence of the proteorhodopsin-containing marine bacterium Dokdonia donghaensis.</title>
        <authorList>
            <person name="Gomez-Consarnau L."/>
            <person name="Gonzalez J.M."/>
            <person name="Riedel T."/>
            <person name="Jaenicke S."/>
            <person name="Wagner-Doebler I."/>
            <person name="Fuhrman J.A."/>
        </authorList>
    </citation>
    <scope>NUCLEOTIDE SEQUENCE [LARGE SCALE GENOMIC DNA]</scope>
    <source>
        <strain evidence="25 26">DSW-1</strain>
    </source>
</reference>
<feature type="transmembrane region" description="Helical" evidence="24">
    <location>
        <begin position="175"/>
        <end position="193"/>
    </location>
</feature>
<dbReference type="EC" id="2.7.7.41" evidence="6"/>
<feature type="transmembrane region" description="Helical" evidence="24">
    <location>
        <begin position="77"/>
        <end position="95"/>
    </location>
</feature>
<dbReference type="PANTHER" id="PTHR46382">
    <property type="entry name" value="PHOSPHATIDATE CYTIDYLYLTRANSFERASE"/>
    <property type="match status" value="1"/>
</dbReference>
<evidence type="ECO:0000256" key="17">
    <source>
        <dbReference type="ARBA" id="ARBA00023264"/>
    </source>
</evidence>
<evidence type="ECO:0000256" key="1">
    <source>
        <dbReference type="ARBA" id="ARBA00001698"/>
    </source>
</evidence>
<dbReference type="RefSeq" id="WP_035325360.1">
    <property type="nucleotide sequence ID" value="NZ_CP015125.1"/>
</dbReference>
<dbReference type="Proteomes" id="UP000030140">
    <property type="component" value="Unassembled WGS sequence"/>
</dbReference>
<feature type="transmembrane region" description="Helical" evidence="24">
    <location>
        <begin position="134"/>
        <end position="154"/>
    </location>
</feature>
<evidence type="ECO:0000256" key="6">
    <source>
        <dbReference type="ARBA" id="ARBA00012487"/>
    </source>
</evidence>
<evidence type="ECO:0000256" key="20">
    <source>
        <dbReference type="ARBA" id="ARBA00032253"/>
    </source>
</evidence>
<dbReference type="AlphaFoldDB" id="A0A0A2GT14"/>
<evidence type="ECO:0000256" key="2">
    <source>
        <dbReference type="ARBA" id="ARBA00004651"/>
    </source>
</evidence>
<evidence type="ECO:0000256" key="13">
    <source>
        <dbReference type="ARBA" id="ARBA00022989"/>
    </source>
</evidence>